<dbReference type="PROSITE" id="PS50110">
    <property type="entry name" value="RESPONSE_REGULATORY"/>
    <property type="match status" value="1"/>
</dbReference>
<evidence type="ECO:0000256" key="7">
    <source>
        <dbReference type="PROSITE-ProRule" id="PRU01091"/>
    </source>
</evidence>
<reference evidence="12 13" key="2">
    <citation type="submission" date="2016-10" db="EMBL/GenBank/DDBJ databases">
        <authorList>
            <person name="Varghese N."/>
            <person name="Submissions S."/>
        </authorList>
    </citation>
    <scope>NUCLEOTIDE SEQUENCE [LARGE SCALE GENOMIC DNA]</scope>
    <source>
        <strain evidence="13">ATCC 20501</strain>
        <strain evidence="11 12">CGMCC 4.3529</strain>
    </source>
</reference>
<dbReference type="InterPro" id="IPR011006">
    <property type="entry name" value="CheY-like_superfamily"/>
</dbReference>
<reference evidence="10" key="1">
    <citation type="submission" date="2016-10" db="EMBL/GenBank/DDBJ databases">
        <authorList>
            <person name="de Groot N.N."/>
        </authorList>
    </citation>
    <scope>NUCLEOTIDE SEQUENCE [LARGE SCALE GENOMIC DNA]</scope>
    <source>
        <strain evidence="10">ATCC 20501</strain>
    </source>
</reference>
<evidence type="ECO:0000256" key="1">
    <source>
        <dbReference type="ARBA" id="ARBA00022553"/>
    </source>
</evidence>
<dbReference type="GO" id="GO:0005829">
    <property type="term" value="C:cytosol"/>
    <property type="evidence" value="ECO:0007669"/>
    <property type="project" value="TreeGrafter"/>
</dbReference>
<dbReference type="GO" id="GO:0006355">
    <property type="term" value="P:regulation of DNA-templated transcription"/>
    <property type="evidence" value="ECO:0007669"/>
    <property type="project" value="InterPro"/>
</dbReference>
<feature type="DNA-binding region" description="OmpR/PhoB-type" evidence="7">
    <location>
        <begin position="145"/>
        <end position="243"/>
    </location>
</feature>
<evidence type="ECO:0000256" key="5">
    <source>
        <dbReference type="ARBA" id="ARBA00023163"/>
    </source>
</evidence>
<evidence type="ECO:0000313" key="10">
    <source>
        <dbReference type="EMBL" id="SEG94993.1"/>
    </source>
</evidence>
<evidence type="ECO:0000259" key="8">
    <source>
        <dbReference type="PROSITE" id="PS50110"/>
    </source>
</evidence>
<dbReference type="InterPro" id="IPR001867">
    <property type="entry name" value="OmpR/PhoB-type_DNA-bd"/>
</dbReference>
<dbReference type="InterPro" id="IPR036388">
    <property type="entry name" value="WH-like_DNA-bd_sf"/>
</dbReference>
<dbReference type="GO" id="GO:0000976">
    <property type="term" value="F:transcription cis-regulatory region binding"/>
    <property type="evidence" value="ECO:0007669"/>
    <property type="project" value="TreeGrafter"/>
</dbReference>
<evidence type="ECO:0000313" key="12">
    <source>
        <dbReference type="Proteomes" id="UP000199690"/>
    </source>
</evidence>
<dbReference type="RefSeq" id="WP_093352589.1">
    <property type="nucleotide sequence ID" value="NZ_FNVB01000010.1"/>
</dbReference>
<evidence type="ECO:0000256" key="4">
    <source>
        <dbReference type="ARBA" id="ARBA00023125"/>
    </source>
</evidence>
<protein>
    <submittedName>
        <fullName evidence="10">DNA-binding response regulator, OmpR family, contains REC and winged-helix (WHTH) domain</fullName>
    </submittedName>
</protein>
<keyword evidence="3" id="KW-0805">Transcription regulation</keyword>
<dbReference type="SMART" id="SM00448">
    <property type="entry name" value="REC"/>
    <property type="match status" value="1"/>
</dbReference>
<dbReference type="GO" id="GO:0000156">
    <property type="term" value="F:phosphorelay response regulator activity"/>
    <property type="evidence" value="ECO:0007669"/>
    <property type="project" value="TreeGrafter"/>
</dbReference>
<dbReference type="Gene3D" id="6.10.250.690">
    <property type="match status" value="1"/>
</dbReference>
<accession>A0A1I1TS23</accession>
<dbReference type="Proteomes" id="UP000236729">
    <property type="component" value="Unassembled WGS sequence"/>
</dbReference>
<dbReference type="EMBL" id="FOME01000005">
    <property type="protein sequence ID" value="SFD61329.1"/>
    <property type="molecule type" value="Genomic_DNA"/>
</dbReference>
<keyword evidence="4 7" id="KW-0238">DNA-binding</keyword>
<sequence>MTQADRAPDHRTDGRSGAPRILVVEDDLTVAQVVTGYLNRAGCTPVHASDGAMGLELARQMAPDLVVLDVMLPGLDGIEVLRELRTSSQVPVIMLTSLGEEEHRLRGLESGADDYLAKPFSPRELVLRVRSVLRRTAAVPPAPADEVLRAGDLVVDRTARVVSKAGRELGMTVKEFELLAFLLRNAGRVVRRDELMREVWSHDFGDASTVTVHVRRLREKIEDDPSRPALLKTVWGVGYRFDLPGAGAGGR</sequence>
<dbReference type="PANTHER" id="PTHR48111:SF4">
    <property type="entry name" value="DNA-BINDING DUAL TRANSCRIPTIONAL REGULATOR OMPR"/>
    <property type="match status" value="1"/>
</dbReference>
<dbReference type="GO" id="GO:0032993">
    <property type="term" value="C:protein-DNA complex"/>
    <property type="evidence" value="ECO:0007669"/>
    <property type="project" value="TreeGrafter"/>
</dbReference>
<feature type="domain" description="Response regulatory" evidence="8">
    <location>
        <begin position="20"/>
        <end position="133"/>
    </location>
</feature>
<keyword evidence="12" id="KW-1185">Reference proteome</keyword>
<accession>A0A1H6ECJ8</accession>
<feature type="modified residue" description="4-aspartylphosphate" evidence="6">
    <location>
        <position position="69"/>
    </location>
</feature>
<name>A0A1H6ECJ8_9PSEU</name>
<evidence type="ECO:0000313" key="11">
    <source>
        <dbReference type="EMBL" id="SFD61329.1"/>
    </source>
</evidence>
<dbReference type="Gene3D" id="3.40.50.2300">
    <property type="match status" value="1"/>
</dbReference>
<dbReference type="InterPro" id="IPR039420">
    <property type="entry name" value="WalR-like"/>
</dbReference>
<dbReference type="Pfam" id="PF00486">
    <property type="entry name" value="Trans_reg_C"/>
    <property type="match status" value="1"/>
</dbReference>
<organism evidence="10 13">
    <name type="scientific">Saccharopolyspora kobensis</name>
    <dbReference type="NCBI Taxonomy" id="146035"/>
    <lineage>
        <taxon>Bacteria</taxon>
        <taxon>Bacillati</taxon>
        <taxon>Actinomycetota</taxon>
        <taxon>Actinomycetes</taxon>
        <taxon>Pseudonocardiales</taxon>
        <taxon>Pseudonocardiaceae</taxon>
        <taxon>Saccharopolyspora</taxon>
    </lineage>
</organism>
<dbReference type="SMR" id="A0A1H6ECJ8"/>
<dbReference type="PROSITE" id="PS51755">
    <property type="entry name" value="OMPR_PHOB"/>
    <property type="match status" value="1"/>
</dbReference>
<dbReference type="SMART" id="SM00862">
    <property type="entry name" value="Trans_reg_C"/>
    <property type="match status" value="1"/>
</dbReference>
<dbReference type="FunFam" id="1.10.10.10:FF:000018">
    <property type="entry name" value="DNA-binding response regulator ResD"/>
    <property type="match status" value="1"/>
</dbReference>
<feature type="domain" description="OmpR/PhoB-type" evidence="9">
    <location>
        <begin position="145"/>
        <end position="243"/>
    </location>
</feature>
<evidence type="ECO:0000259" key="9">
    <source>
        <dbReference type="PROSITE" id="PS51755"/>
    </source>
</evidence>
<dbReference type="FunFam" id="3.40.50.2300:FF:000001">
    <property type="entry name" value="DNA-binding response regulator PhoB"/>
    <property type="match status" value="1"/>
</dbReference>
<dbReference type="PANTHER" id="PTHR48111">
    <property type="entry name" value="REGULATOR OF RPOS"/>
    <property type="match status" value="1"/>
</dbReference>
<dbReference type="Gene3D" id="1.10.10.10">
    <property type="entry name" value="Winged helix-like DNA-binding domain superfamily/Winged helix DNA-binding domain"/>
    <property type="match status" value="1"/>
</dbReference>
<dbReference type="InterPro" id="IPR001789">
    <property type="entry name" value="Sig_transdc_resp-reg_receiver"/>
</dbReference>
<keyword evidence="2" id="KW-0902">Two-component regulatory system</keyword>
<dbReference type="CDD" id="cd17574">
    <property type="entry name" value="REC_OmpR"/>
    <property type="match status" value="1"/>
</dbReference>
<proteinExistence type="predicted"/>
<evidence type="ECO:0000313" key="13">
    <source>
        <dbReference type="Proteomes" id="UP000236729"/>
    </source>
</evidence>
<dbReference type="AlphaFoldDB" id="A0A1H6ECJ8"/>
<evidence type="ECO:0000256" key="6">
    <source>
        <dbReference type="PROSITE-ProRule" id="PRU00169"/>
    </source>
</evidence>
<evidence type="ECO:0000256" key="3">
    <source>
        <dbReference type="ARBA" id="ARBA00023015"/>
    </source>
</evidence>
<dbReference type="Proteomes" id="UP000199690">
    <property type="component" value="Unassembled WGS sequence"/>
</dbReference>
<dbReference type="CDD" id="cd00383">
    <property type="entry name" value="trans_reg_C"/>
    <property type="match status" value="1"/>
</dbReference>
<dbReference type="SUPFAM" id="SSF52172">
    <property type="entry name" value="CheY-like"/>
    <property type="match status" value="1"/>
</dbReference>
<dbReference type="EMBL" id="FNVB01000010">
    <property type="protein sequence ID" value="SEG94993.1"/>
    <property type="molecule type" value="Genomic_DNA"/>
</dbReference>
<keyword evidence="5" id="KW-0804">Transcription</keyword>
<dbReference type="Pfam" id="PF00072">
    <property type="entry name" value="Response_reg"/>
    <property type="match status" value="1"/>
</dbReference>
<keyword evidence="1 6" id="KW-0597">Phosphoprotein</keyword>
<evidence type="ECO:0000256" key="2">
    <source>
        <dbReference type="ARBA" id="ARBA00023012"/>
    </source>
</evidence>
<gene>
    <name evidence="10" type="ORF">SAMN02982929_06046</name>
    <name evidence="11" type="ORF">SAMN05216506_105240</name>
</gene>